<gene>
    <name evidence="4" type="ORF">NliqN6_3202</name>
</gene>
<dbReference type="Proteomes" id="UP000620104">
    <property type="component" value="Unassembled WGS sequence"/>
</dbReference>
<dbReference type="GO" id="GO:1990072">
    <property type="term" value="C:TRAPPIII protein complex"/>
    <property type="evidence" value="ECO:0007669"/>
    <property type="project" value="TreeGrafter"/>
</dbReference>
<dbReference type="InterPro" id="IPR055429">
    <property type="entry name" value="TRAPPC13_M"/>
</dbReference>
<protein>
    <submittedName>
        <fullName evidence="4">Uncharacterized protein</fullName>
    </submittedName>
</protein>
<dbReference type="Pfam" id="PF06159">
    <property type="entry name" value="TRAPPC13_N"/>
    <property type="match status" value="1"/>
</dbReference>
<accession>A0A8H3YEP5</accession>
<organism evidence="4 5">
    <name type="scientific">Naganishia liquefaciens</name>
    <dbReference type="NCBI Taxonomy" id="104408"/>
    <lineage>
        <taxon>Eukaryota</taxon>
        <taxon>Fungi</taxon>
        <taxon>Dikarya</taxon>
        <taxon>Basidiomycota</taxon>
        <taxon>Agaricomycotina</taxon>
        <taxon>Tremellomycetes</taxon>
        <taxon>Filobasidiales</taxon>
        <taxon>Filobasidiaceae</taxon>
        <taxon>Naganishia</taxon>
    </lineage>
</organism>
<evidence type="ECO:0000259" key="3">
    <source>
        <dbReference type="Pfam" id="PF23647"/>
    </source>
</evidence>
<dbReference type="InterPro" id="IPR010378">
    <property type="entry name" value="TRAPPC13"/>
</dbReference>
<reference evidence="4" key="1">
    <citation type="submission" date="2020-07" db="EMBL/GenBank/DDBJ databases">
        <title>Draft Genome Sequence of a Deep-Sea Yeast, Naganishia (Cryptococcus) liquefaciens strain N6.</title>
        <authorList>
            <person name="Han Y.W."/>
            <person name="Kajitani R."/>
            <person name="Morimoto H."/>
            <person name="Parhat M."/>
            <person name="Tsubouchi H."/>
            <person name="Bakenova O."/>
            <person name="Ogata M."/>
            <person name="Argunhan B."/>
            <person name="Aoki R."/>
            <person name="Kajiwara S."/>
            <person name="Itoh T."/>
            <person name="Iwasaki H."/>
        </authorList>
    </citation>
    <scope>NUCLEOTIDE SEQUENCE</scope>
    <source>
        <strain evidence="4">N6</strain>
    </source>
</reference>
<dbReference type="Pfam" id="PF23647">
    <property type="entry name" value="TRAPPC13_M"/>
    <property type="match status" value="1"/>
</dbReference>
<comment type="caution">
    <text evidence="4">The sequence shown here is derived from an EMBL/GenBank/DDBJ whole genome shotgun (WGS) entry which is preliminary data.</text>
</comment>
<evidence type="ECO:0000313" key="5">
    <source>
        <dbReference type="Proteomes" id="UP000620104"/>
    </source>
</evidence>
<feature type="region of interest" description="Disordered" evidence="1">
    <location>
        <begin position="32"/>
        <end position="70"/>
    </location>
</feature>
<proteinExistence type="predicted"/>
<dbReference type="PANTHER" id="PTHR13134">
    <property type="entry name" value="TRAFFICKING PROTEIN PARTICLE COMPLEX SUBUNIT 13"/>
    <property type="match status" value="1"/>
</dbReference>
<dbReference type="OrthoDB" id="10250284at2759"/>
<evidence type="ECO:0000259" key="2">
    <source>
        <dbReference type="Pfam" id="PF06159"/>
    </source>
</evidence>
<evidence type="ECO:0000313" key="4">
    <source>
        <dbReference type="EMBL" id="GHJ86800.1"/>
    </source>
</evidence>
<evidence type="ECO:0000256" key="1">
    <source>
        <dbReference type="SAM" id="MobiDB-lite"/>
    </source>
</evidence>
<dbReference type="AlphaFoldDB" id="A0A8H3YEP5"/>
<dbReference type="PANTHER" id="PTHR13134:SF3">
    <property type="entry name" value="TRAFFICKING PROTEIN PARTICLE COMPLEX SUBUNIT 13"/>
    <property type="match status" value="1"/>
</dbReference>
<sequence>MERNEGSVSAEAESHAVNLKVMRLSRPGLAISTSPFSQKTSEQPNNVGDAFRTGLRDKDKRNSTSLRNLFPESSEQDVTLPLDDIPLSAVLLLPEAVGSICLGETFRSIITLSNDSAIPIGEPRIVVEMQTNTRKVEVTRKEPVPKAAGGKGVLYNDDHIETIVNWEMQELGMTVLSVTVSYEASVGRREFVRYYKFNVTAPLAIKTKTHLPSAVNALFRPDIRERIYLEVVIQNINHTPVSFTSINFIPVPGVSVVEAPASDIQQEKESSQKSVRLTLFNGPAEMLQPGNTRQLLYVLAPAARPAFPKSSLFLPHHAPGQMLPLGKLDLAWSGPYGEPGHLVTSVLARRAPSIPPTMTLQLPVSDLQNPDRPALDVDVTILGWERQVRLWERAVMKLRLAIRSTVPLGEEDRTIHVGCQWLVVNKVKPSPPAEAPIIHTAPLEPAPSRSLLSQARLPHLLPNRFSRPATPASAPSTPALPSPLALSRQTSIASAAKGPSGIAEASDFPPGPYLDIVDDGREPQSYDGFIDFTDHSLQLTKIELQDLEASPVIRDETPRTSIDGNQVLPPPPPPKAKALPEGFVDFNLFLMPERVGLGQIQGLRILQIFNPDDVDFGGGRVLAEFPTLGEVWIDCNPALSRQLETESLA</sequence>
<feature type="region of interest" description="Disordered" evidence="1">
    <location>
        <begin position="462"/>
        <end position="520"/>
    </location>
</feature>
<keyword evidence="5" id="KW-1185">Reference proteome</keyword>
<feature type="domain" description="Trafficking protein particle complex subunit 13 middle" evidence="3">
    <location>
        <begin position="204"/>
        <end position="352"/>
    </location>
</feature>
<feature type="compositionally biased region" description="Polar residues" evidence="1">
    <location>
        <begin position="32"/>
        <end position="46"/>
    </location>
</feature>
<name>A0A8H3YEP5_9TREE</name>
<dbReference type="InterPro" id="IPR055427">
    <property type="entry name" value="TRAPPC13_N"/>
</dbReference>
<dbReference type="EMBL" id="BLZA01000019">
    <property type="protein sequence ID" value="GHJ86800.1"/>
    <property type="molecule type" value="Genomic_DNA"/>
</dbReference>
<feature type="compositionally biased region" description="Low complexity" evidence="1">
    <location>
        <begin position="466"/>
        <end position="488"/>
    </location>
</feature>
<feature type="domain" description="Trafficking protein particle complex subunit 13 N-terminal" evidence="2">
    <location>
        <begin position="15"/>
        <end position="199"/>
    </location>
</feature>